<evidence type="ECO:0000256" key="7">
    <source>
        <dbReference type="SAM" id="Phobius"/>
    </source>
</evidence>
<evidence type="ECO:0000313" key="9">
    <source>
        <dbReference type="EMBL" id="MDR7383428.1"/>
    </source>
</evidence>
<keyword evidence="10" id="KW-1185">Reference proteome</keyword>
<gene>
    <name evidence="9" type="ORF">J2S48_002943</name>
</gene>
<feature type="transmembrane region" description="Helical" evidence="7">
    <location>
        <begin position="277"/>
        <end position="301"/>
    </location>
</feature>
<evidence type="ECO:0000256" key="5">
    <source>
        <dbReference type="ARBA" id="ARBA00023136"/>
    </source>
</evidence>
<feature type="transmembrane region" description="Helical" evidence="7">
    <location>
        <begin position="321"/>
        <end position="344"/>
    </location>
</feature>
<evidence type="ECO:0000313" key="10">
    <source>
        <dbReference type="Proteomes" id="UP001183585"/>
    </source>
</evidence>
<accession>A0ABU2CQ29</accession>
<evidence type="ECO:0000259" key="8">
    <source>
        <dbReference type="Pfam" id="PF02687"/>
    </source>
</evidence>
<dbReference type="Pfam" id="PF02687">
    <property type="entry name" value="FtsX"/>
    <property type="match status" value="1"/>
</dbReference>
<feature type="transmembrane region" description="Helical" evidence="7">
    <location>
        <begin position="221"/>
        <end position="242"/>
    </location>
</feature>
<dbReference type="RefSeq" id="WP_274994520.1">
    <property type="nucleotide sequence ID" value="NZ_JAJQQP010000007.1"/>
</dbReference>
<dbReference type="PANTHER" id="PTHR30572:SF4">
    <property type="entry name" value="ABC TRANSPORTER PERMEASE YTRF"/>
    <property type="match status" value="1"/>
</dbReference>
<proteinExistence type="inferred from homology"/>
<feature type="transmembrane region" description="Helical" evidence="7">
    <location>
        <begin position="43"/>
        <end position="69"/>
    </location>
</feature>
<keyword evidence="5 7" id="KW-0472">Membrane</keyword>
<evidence type="ECO:0000256" key="3">
    <source>
        <dbReference type="ARBA" id="ARBA00022692"/>
    </source>
</evidence>
<comment type="similarity">
    <text evidence="6">Belongs to the ABC-4 integral membrane protein family.</text>
</comment>
<keyword evidence="3 7" id="KW-0812">Transmembrane</keyword>
<protein>
    <submittedName>
        <fullName evidence="9">ABC transport system permease protein</fullName>
    </submittedName>
</protein>
<dbReference type="InterPro" id="IPR050250">
    <property type="entry name" value="Macrolide_Exporter_MacB"/>
</dbReference>
<keyword evidence="2" id="KW-1003">Cell membrane</keyword>
<dbReference type="InterPro" id="IPR003838">
    <property type="entry name" value="ABC3_permease_C"/>
</dbReference>
<feature type="transmembrane region" description="Helical" evidence="7">
    <location>
        <begin position="197"/>
        <end position="215"/>
    </location>
</feature>
<keyword evidence="4 7" id="KW-1133">Transmembrane helix</keyword>
<comment type="caution">
    <text evidence="9">The sequence shown here is derived from an EMBL/GenBank/DDBJ whole genome shotgun (WGS) entry which is preliminary data.</text>
</comment>
<reference evidence="9 10" key="1">
    <citation type="submission" date="2023-07" db="EMBL/GenBank/DDBJ databases">
        <title>Sequencing the genomes of 1000 actinobacteria strains.</title>
        <authorList>
            <person name="Klenk H.-P."/>
        </authorList>
    </citation>
    <scope>NUCLEOTIDE SEQUENCE [LARGE SCALE GENOMIC DNA]</scope>
    <source>
        <strain evidence="9 10">DSM 45554</strain>
    </source>
</reference>
<feature type="domain" description="ABC3 transporter permease C-terminal" evidence="8">
    <location>
        <begin position="329"/>
        <end position="436"/>
    </location>
</feature>
<sequence length="455" mass="46667">MSARQGGQRATGAAMLISVTGTTMTTVVPGIQADVAQKVAETLFGGIPLVQLILQLLAWAFLAIAVATATSTATNSFRIVLDARLEEIALRRVLGSSATRERRRLTRLSSRIGIIGALLGMTLGTLILLAVAPGAVTEPFTVLSIVVGATAMALATVTAAGRAAREVLSTTAITGLRLTRVDEAERAPHTRHEAGRALFAGGLVVVLGSVVASLFSPFAILVGALGGVAMMFGALSVMDVLLPAVLKLIARRGVVHGAAGVAIQSLRTRSAGAARGATGVFTSTAAVTTFIVALATLTGALEDSYAGTSHEDAAVGVLHEVTAQFGLATSLLVVLCGIGLYTSITHSVRQRTREIATIRVLGQRPDDTRRMLLVEAGVLTAGAAIPGLALGTFTGWAGAQDVLGTVRELGLLVPVLPWPYLLACAVGASLLVLVSMRSAAHHVIEPPPVRALATA</sequence>
<organism evidence="9 10">
    <name type="scientific">Promicromonospora iranensis</name>
    <dbReference type="NCBI Taxonomy" id="1105144"/>
    <lineage>
        <taxon>Bacteria</taxon>
        <taxon>Bacillati</taxon>
        <taxon>Actinomycetota</taxon>
        <taxon>Actinomycetes</taxon>
        <taxon>Micrococcales</taxon>
        <taxon>Promicromonosporaceae</taxon>
        <taxon>Promicromonospora</taxon>
    </lineage>
</organism>
<dbReference type="Proteomes" id="UP001183585">
    <property type="component" value="Unassembled WGS sequence"/>
</dbReference>
<name>A0ABU2CQ29_9MICO</name>
<feature type="transmembrane region" description="Helical" evidence="7">
    <location>
        <begin position="142"/>
        <end position="161"/>
    </location>
</feature>
<feature type="transmembrane region" description="Helical" evidence="7">
    <location>
        <begin position="418"/>
        <end position="436"/>
    </location>
</feature>
<dbReference type="EMBL" id="JAVDYE010000001">
    <property type="protein sequence ID" value="MDR7383428.1"/>
    <property type="molecule type" value="Genomic_DNA"/>
</dbReference>
<feature type="transmembrane region" description="Helical" evidence="7">
    <location>
        <begin position="372"/>
        <end position="398"/>
    </location>
</feature>
<comment type="subcellular location">
    <subcellularLocation>
        <location evidence="1">Cell membrane</location>
        <topology evidence="1">Multi-pass membrane protein</topology>
    </subcellularLocation>
</comment>
<feature type="transmembrane region" description="Helical" evidence="7">
    <location>
        <begin position="112"/>
        <end position="136"/>
    </location>
</feature>
<evidence type="ECO:0000256" key="1">
    <source>
        <dbReference type="ARBA" id="ARBA00004651"/>
    </source>
</evidence>
<evidence type="ECO:0000256" key="2">
    <source>
        <dbReference type="ARBA" id="ARBA00022475"/>
    </source>
</evidence>
<feature type="transmembrane region" description="Helical" evidence="7">
    <location>
        <begin position="12"/>
        <end position="31"/>
    </location>
</feature>
<dbReference type="PANTHER" id="PTHR30572">
    <property type="entry name" value="MEMBRANE COMPONENT OF TRANSPORTER-RELATED"/>
    <property type="match status" value="1"/>
</dbReference>
<evidence type="ECO:0000256" key="6">
    <source>
        <dbReference type="ARBA" id="ARBA00038076"/>
    </source>
</evidence>
<evidence type="ECO:0000256" key="4">
    <source>
        <dbReference type="ARBA" id="ARBA00022989"/>
    </source>
</evidence>